<evidence type="ECO:0000256" key="10">
    <source>
        <dbReference type="PROSITE-ProRule" id="PRU01122"/>
    </source>
</evidence>
<dbReference type="FunFam" id="1.10.8.60:FF:000091">
    <property type="entry name" value="Lon protease homolog 2, peroxisomal"/>
    <property type="match status" value="1"/>
</dbReference>
<gene>
    <name evidence="13" type="ORF">PCANC_19251</name>
</gene>
<comment type="caution">
    <text evidence="13">The sequence shown here is derived from an EMBL/GenBank/DDBJ whole genome shotgun (WGS) entry which is preliminary data.</text>
</comment>
<evidence type="ECO:0000256" key="9">
    <source>
        <dbReference type="ARBA" id="ARBA00066743"/>
    </source>
</evidence>
<dbReference type="SMART" id="SM00382">
    <property type="entry name" value="AAA"/>
    <property type="match status" value="1"/>
</dbReference>
<evidence type="ECO:0000256" key="2">
    <source>
        <dbReference type="ARBA" id="ARBA00022670"/>
    </source>
</evidence>
<dbReference type="Gene3D" id="2.30.130.40">
    <property type="entry name" value="LON domain-like"/>
    <property type="match status" value="1"/>
</dbReference>
<dbReference type="InterPro" id="IPR027417">
    <property type="entry name" value="P-loop_NTPase"/>
</dbReference>
<keyword evidence="14" id="KW-1185">Reference proteome</keyword>
<keyword evidence="6" id="KW-0067">ATP-binding</keyword>
<evidence type="ECO:0000259" key="12">
    <source>
        <dbReference type="PROSITE" id="PS51786"/>
    </source>
</evidence>
<comment type="subcellular location">
    <subcellularLocation>
        <location evidence="1">Cytoplasm</location>
    </subcellularLocation>
</comment>
<keyword evidence="2 10" id="KW-0645">Protease</keyword>
<proteinExistence type="inferred from homology"/>
<dbReference type="Pfam" id="PF05362">
    <property type="entry name" value="Lon_C"/>
    <property type="match status" value="1"/>
</dbReference>
<comment type="catalytic activity">
    <reaction evidence="8">
        <text>Hydrolysis of proteins in presence of ATP.</text>
        <dbReference type="EC" id="3.4.21.53"/>
    </reaction>
</comment>
<dbReference type="PRINTS" id="PR00830">
    <property type="entry name" value="ENDOLAPTASE"/>
</dbReference>
<evidence type="ECO:0000256" key="1">
    <source>
        <dbReference type="ARBA" id="ARBA00004496"/>
    </source>
</evidence>
<dbReference type="EC" id="3.4.21.53" evidence="9"/>
<dbReference type="Proteomes" id="UP000235388">
    <property type="component" value="Unassembled WGS sequence"/>
</dbReference>
<dbReference type="AlphaFoldDB" id="A0A2N5UFG7"/>
<feature type="compositionally biased region" description="Basic residues" evidence="11">
    <location>
        <begin position="1063"/>
        <end position="1077"/>
    </location>
</feature>
<dbReference type="Pfam" id="PF02190">
    <property type="entry name" value="LON_substr_bdg"/>
    <property type="match status" value="1"/>
</dbReference>
<evidence type="ECO:0000313" key="14">
    <source>
        <dbReference type="Proteomes" id="UP000235388"/>
    </source>
</evidence>
<dbReference type="GO" id="GO:0030163">
    <property type="term" value="P:protein catabolic process"/>
    <property type="evidence" value="ECO:0007669"/>
    <property type="project" value="InterPro"/>
</dbReference>
<dbReference type="SUPFAM" id="SSF52540">
    <property type="entry name" value="P-loop containing nucleoside triphosphate hydrolases"/>
    <property type="match status" value="1"/>
</dbReference>
<reference evidence="13 14" key="1">
    <citation type="submission" date="2017-11" db="EMBL/GenBank/DDBJ databases">
        <title>De novo assembly and phasing of dikaryotic genomes from two isolates of Puccinia coronata f. sp. avenae, the causal agent of oat crown rust.</title>
        <authorList>
            <person name="Miller M.E."/>
            <person name="Zhang Y."/>
            <person name="Omidvar V."/>
            <person name="Sperschneider J."/>
            <person name="Schwessinger B."/>
            <person name="Raley C."/>
            <person name="Palmer J.M."/>
            <person name="Garnica D."/>
            <person name="Upadhyaya N."/>
            <person name="Rathjen J."/>
            <person name="Taylor J.M."/>
            <person name="Park R.F."/>
            <person name="Dodds P.N."/>
            <person name="Hirsch C.D."/>
            <person name="Kianian S.F."/>
            <person name="Figueroa M."/>
        </authorList>
    </citation>
    <scope>NUCLEOTIDE SEQUENCE [LARGE SCALE GENOMIC DNA]</scope>
    <source>
        <strain evidence="13">12NC29</strain>
    </source>
</reference>
<dbReference type="OrthoDB" id="2411602at2759"/>
<feature type="active site" evidence="10">
    <location>
        <position position="995"/>
    </location>
</feature>
<dbReference type="FunFam" id="1.20.5.5270:FF:000002">
    <property type="entry name" value="Lon protease homolog"/>
    <property type="match status" value="1"/>
</dbReference>
<keyword evidence="4 10" id="KW-0378">Hydrolase</keyword>
<dbReference type="InterPro" id="IPR054594">
    <property type="entry name" value="Lon_lid"/>
</dbReference>
<organism evidence="13 14">
    <name type="scientific">Puccinia coronata f. sp. avenae</name>
    <dbReference type="NCBI Taxonomy" id="200324"/>
    <lineage>
        <taxon>Eukaryota</taxon>
        <taxon>Fungi</taxon>
        <taxon>Dikarya</taxon>
        <taxon>Basidiomycota</taxon>
        <taxon>Pucciniomycotina</taxon>
        <taxon>Pucciniomycetes</taxon>
        <taxon>Pucciniales</taxon>
        <taxon>Pucciniaceae</taxon>
        <taxon>Puccinia</taxon>
    </lineage>
</organism>
<accession>A0A2N5UFG7</accession>
<dbReference type="GO" id="GO:0005737">
    <property type="term" value="C:cytoplasm"/>
    <property type="evidence" value="ECO:0007669"/>
    <property type="project" value="UniProtKB-SubCell"/>
</dbReference>
<dbReference type="Gene3D" id="1.20.5.5270">
    <property type="match status" value="1"/>
</dbReference>
<dbReference type="FunFam" id="3.40.50.300:FF:000021">
    <property type="entry name" value="Lon protease homolog"/>
    <property type="match status" value="1"/>
</dbReference>
<dbReference type="Gene3D" id="3.30.230.10">
    <property type="match status" value="1"/>
</dbReference>
<feature type="active site" evidence="10">
    <location>
        <position position="952"/>
    </location>
</feature>
<evidence type="ECO:0000256" key="6">
    <source>
        <dbReference type="ARBA" id="ARBA00022840"/>
    </source>
</evidence>
<keyword evidence="7" id="KW-0576">Peroxisome</keyword>
<feature type="region of interest" description="Disordered" evidence="11">
    <location>
        <begin position="1056"/>
        <end position="1077"/>
    </location>
</feature>
<dbReference type="InterPro" id="IPR046336">
    <property type="entry name" value="Lon_prtase_N_sf"/>
</dbReference>
<dbReference type="GO" id="GO:0005524">
    <property type="term" value="F:ATP binding"/>
    <property type="evidence" value="ECO:0007669"/>
    <property type="project" value="UniProtKB-KW"/>
</dbReference>
<feature type="region of interest" description="Disordered" evidence="11">
    <location>
        <begin position="529"/>
        <end position="596"/>
    </location>
</feature>
<dbReference type="InterPro" id="IPR003111">
    <property type="entry name" value="Lon_prtase_N"/>
</dbReference>
<sequence>MKPGSAPSSTLPMLILPPSRILFPHQTLALTIYPPVSIELTKIFLAAPQPVYIGCLPLKVHNQNHTNSANSTTPVSHPPQQQLQLQLIRLTSTGSSDQPIIFSSSTAKNAQILTNTQSGLVSQAFHWGCIARLISFDHSTATHALKINLVGVHRFKIIRFPSTNLVNTQLTPLHHPVSSLHAQIIQFDNELGLDVSSPLLDQFKSTITRFIILLAHSIQPHPAHPDPKAQIDRLIRSVETHQISFLIDLMIRDIQLIAWEDKLEFLTYFNSQLKLEKFVQLITRISDQIQAFYTQSNFFRPPTTSYDPPAQLAKLPDSNLTLHQKELLIRSRLKAINSQLVLGVEQLNHLYNNHPSHQPITLPSDKPLPFRLPYSRPNNPRQFPRSMIIAPPRRSGMLRSGSPFSDLDSEDDELKDLEKKIHSAGMTQEAFQICSKELKRLGSIQPSSVEHSVIKNYLEVMLELPWSKSTITLTNQAVLAKGFLDKARAQLDLDHFGMLKVKQRLIEFLAVIKLRTDLETRAANQQFIASNADPSTTTATSTKPSKPQGSSESHISRLWKDSVDPTFLVQPDHSPDRPTGPVDHTRLSVPAANKDSSEKKRAPILLLVGPPGVGKTSVARSIAKAMNKKFYRISLGGVKDESEIRGHRRTYVGSMPGTIVQALRRVGVNDPVILLDEIDKVGSRSINGDPASALLEVLDPEQNSAFVDHYINTPIDLSSVLFLATANTTSTISAPLLDRLEIIDVDGYSLHEKMHIAKRNLIPKQIRNYSLQPNQFVLDDDDVLKNIILSYTRESGVRSLEREIGSLCRAKVLEYVQDRDQSDEGKKALTDHHPIRPFSAKIGMEDVRRILGPEQYEMEVSEEKLKPGVAIGMAYQGSGNGSILYIEAASYAGKGGLRLTGSLGDVIKESAELAMSWIKANAHLMNLNLSKLDSLDLHIHFPSGSIKKDGPSAGVGLVLALVSLFSGLPIDNTLAVTGEISLRGQILPVGGIREKVLAASRSGIKRILIPAKNEKEMTSDANLTGITAALEVQYVSSLYDAVKAVFKDQLWATAPPGPPPHPLHPRPTPHSHLAPHPRNRFDMLVARHPGTFPAAPTPTTPSSARYLRCPVGGYVCEVDVQC</sequence>
<evidence type="ECO:0000256" key="8">
    <source>
        <dbReference type="ARBA" id="ARBA00050665"/>
    </source>
</evidence>
<protein>
    <recommendedName>
        <fullName evidence="9">endopeptidase La</fullName>
        <ecNumber evidence="9">3.4.21.53</ecNumber>
    </recommendedName>
</protein>
<dbReference type="EMBL" id="PGCJ01000238">
    <property type="protein sequence ID" value="PLW36495.1"/>
    <property type="molecule type" value="Genomic_DNA"/>
</dbReference>
<dbReference type="InterPro" id="IPR003959">
    <property type="entry name" value="ATPase_AAA_core"/>
</dbReference>
<keyword evidence="5 10" id="KW-0720">Serine protease</keyword>
<evidence type="ECO:0000256" key="4">
    <source>
        <dbReference type="ARBA" id="ARBA00022801"/>
    </source>
</evidence>
<feature type="compositionally biased region" description="Low complexity" evidence="11">
    <location>
        <begin position="534"/>
        <end position="547"/>
    </location>
</feature>
<dbReference type="CDD" id="cd19500">
    <property type="entry name" value="RecA-like_Lon"/>
    <property type="match status" value="1"/>
</dbReference>
<dbReference type="Pfam" id="PF00004">
    <property type="entry name" value="AAA"/>
    <property type="match status" value="1"/>
</dbReference>
<dbReference type="InterPro" id="IPR008269">
    <property type="entry name" value="Lon_proteolytic"/>
</dbReference>
<dbReference type="GO" id="GO:0006508">
    <property type="term" value="P:proteolysis"/>
    <property type="evidence" value="ECO:0007669"/>
    <property type="project" value="UniProtKB-KW"/>
</dbReference>
<dbReference type="Gene3D" id="3.40.50.300">
    <property type="entry name" value="P-loop containing nucleotide triphosphate hydrolases"/>
    <property type="match status" value="1"/>
</dbReference>
<dbReference type="GO" id="GO:0004176">
    <property type="term" value="F:ATP-dependent peptidase activity"/>
    <property type="evidence" value="ECO:0007669"/>
    <property type="project" value="UniProtKB-UniRule"/>
</dbReference>
<evidence type="ECO:0000256" key="5">
    <source>
        <dbReference type="ARBA" id="ARBA00022825"/>
    </source>
</evidence>
<evidence type="ECO:0000256" key="3">
    <source>
        <dbReference type="ARBA" id="ARBA00022741"/>
    </source>
</evidence>
<dbReference type="STRING" id="200324.A0A2N5UFG7"/>
<evidence type="ECO:0000256" key="7">
    <source>
        <dbReference type="ARBA" id="ARBA00023140"/>
    </source>
</evidence>
<comment type="similarity">
    <text evidence="10">Belongs to the peptidase S16 family.</text>
</comment>
<keyword evidence="3" id="KW-0547">Nucleotide-binding</keyword>
<dbReference type="PROSITE" id="PS51786">
    <property type="entry name" value="LON_PROTEOLYTIC"/>
    <property type="match status" value="1"/>
</dbReference>
<dbReference type="Gene3D" id="1.10.8.60">
    <property type="match status" value="1"/>
</dbReference>
<dbReference type="SUPFAM" id="SSF54211">
    <property type="entry name" value="Ribosomal protein S5 domain 2-like"/>
    <property type="match status" value="1"/>
</dbReference>
<dbReference type="GO" id="GO:0016887">
    <property type="term" value="F:ATP hydrolysis activity"/>
    <property type="evidence" value="ECO:0007669"/>
    <property type="project" value="InterPro"/>
</dbReference>
<dbReference type="PANTHER" id="PTHR10046">
    <property type="entry name" value="ATP DEPENDENT LON PROTEASE FAMILY MEMBER"/>
    <property type="match status" value="1"/>
</dbReference>
<evidence type="ECO:0000313" key="13">
    <source>
        <dbReference type="EMBL" id="PLW36495.1"/>
    </source>
</evidence>
<dbReference type="GO" id="GO:0004252">
    <property type="term" value="F:serine-type endopeptidase activity"/>
    <property type="evidence" value="ECO:0007669"/>
    <property type="project" value="UniProtKB-UniRule"/>
</dbReference>
<feature type="domain" description="Lon proteolytic" evidence="12">
    <location>
        <begin position="864"/>
        <end position="1048"/>
    </location>
</feature>
<feature type="compositionally biased region" description="Basic and acidic residues" evidence="11">
    <location>
        <begin position="554"/>
        <end position="563"/>
    </location>
</feature>
<dbReference type="InterPro" id="IPR003593">
    <property type="entry name" value="AAA+_ATPase"/>
</dbReference>
<name>A0A2N5UFG7_9BASI</name>
<dbReference type="InterPro" id="IPR027065">
    <property type="entry name" value="Lon_Prtase"/>
</dbReference>
<dbReference type="InterPro" id="IPR020568">
    <property type="entry name" value="Ribosomal_Su5_D2-typ_SF"/>
</dbReference>
<dbReference type="Pfam" id="PF22667">
    <property type="entry name" value="Lon_lid"/>
    <property type="match status" value="1"/>
</dbReference>
<evidence type="ECO:0000256" key="11">
    <source>
        <dbReference type="SAM" id="MobiDB-lite"/>
    </source>
</evidence>
<dbReference type="InterPro" id="IPR014721">
    <property type="entry name" value="Ribsml_uS5_D2-typ_fold_subgr"/>
</dbReference>